<accession>A0A9P8LT13</accession>
<proteinExistence type="predicted"/>
<sequence>MTSFISQLQQISGIYFVTQKRYDKFYQYYTGYRQALNRYDIQAVLRNLNKIYPYLEYSQEKQIINDIMMRISLYNKRKLYLLLVTFSFGLLSYLIIVQILSMTD</sequence>
<keyword evidence="1" id="KW-1133">Transmembrane helix</keyword>
<dbReference type="RefSeq" id="XP_067764608.1">
    <property type="nucleotide sequence ID" value="XM_067907634.1"/>
</dbReference>
<dbReference type="AlphaFoldDB" id="A0A9P8LT13"/>
<name>A0A9P8LT13_9EUKA</name>
<keyword evidence="1" id="KW-0812">Transmembrane</keyword>
<feature type="transmembrane region" description="Helical" evidence="1">
    <location>
        <begin position="79"/>
        <end position="100"/>
    </location>
</feature>
<evidence type="ECO:0000313" key="2">
    <source>
        <dbReference type="EMBL" id="KAH0573835.1"/>
    </source>
</evidence>
<dbReference type="GeneID" id="94297793"/>
<dbReference type="EMBL" id="AUWU02000004">
    <property type="protein sequence ID" value="KAH0573835.1"/>
    <property type="molecule type" value="Genomic_DNA"/>
</dbReference>
<organism evidence="2 3">
    <name type="scientific">Spironucleus salmonicida</name>
    <dbReference type="NCBI Taxonomy" id="348837"/>
    <lineage>
        <taxon>Eukaryota</taxon>
        <taxon>Metamonada</taxon>
        <taxon>Diplomonadida</taxon>
        <taxon>Hexamitidae</taxon>
        <taxon>Hexamitinae</taxon>
        <taxon>Spironucleus</taxon>
    </lineage>
</organism>
<dbReference type="Proteomes" id="UP000018208">
    <property type="component" value="Unassembled WGS sequence"/>
</dbReference>
<dbReference type="KEGG" id="ssao:94297793"/>
<protein>
    <submittedName>
        <fullName evidence="2">Uncharacterized protein</fullName>
    </submittedName>
</protein>
<reference evidence="2 3" key="1">
    <citation type="journal article" date="2014" name="PLoS Genet.">
        <title>The Genome of Spironucleus salmonicida Highlights a Fish Pathogen Adapted to Fluctuating Environments.</title>
        <authorList>
            <person name="Xu F."/>
            <person name="Jerlstrom-Hultqvist J."/>
            <person name="Einarsson E."/>
            <person name="Astvaldsson A."/>
            <person name="Svard S.G."/>
            <person name="Andersson J.O."/>
        </authorList>
    </citation>
    <scope>NUCLEOTIDE SEQUENCE [LARGE SCALE GENOMIC DNA]</scope>
    <source>
        <strain evidence="2 3">ATCC 50377</strain>
    </source>
</reference>
<gene>
    <name evidence="2" type="ORF">SS50377_23770</name>
</gene>
<keyword evidence="1" id="KW-0472">Membrane</keyword>
<evidence type="ECO:0000256" key="1">
    <source>
        <dbReference type="SAM" id="Phobius"/>
    </source>
</evidence>
<keyword evidence="3" id="KW-1185">Reference proteome</keyword>
<comment type="caution">
    <text evidence="2">The sequence shown here is derived from an EMBL/GenBank/DDBJ whole genome shotgun (WGS) entry which is preliminary data.</text>
</comment>
<evidence type="ECO:0000313" key="3">
    <source>
        <dbReference type="Proteomes" id="UP000018208"/>
    </source>
</evidence>